<dbReference type="Pfam" id="PF22020">
    <property type="entry name" value="RlmL_1st"/>
    <property type="match status" value="1"/>
</dbReference>
<evidence type="ECO:0000313" key="4">
    <source>
        <dbReference type="EMBL" id="HIU47479.1"/>
    </source>
</evidence>
<feature type="domain" description="THUMP" evidence="3">
    <location>
        <begin position="55"/>
        <end position="152"/>
    </location>
</feature>
<keyword evidence="1 4" id="KW-0489">Methyltransferase</keyword>
<evidence type="ECO:0000313" key="5">
    <source>
        <dbReference type="Proteomes" id="UP000824123"/>
    </source>
</evidence>
<dbReference type="PANTHER" id="PTHR47313">
    <property type="entry name" value="RIBOSOMAL RNA LARGE SUBUNIT METHYLTRANSFERASE K/L"/>
    <property type="match status" value="1"/>
</dbReference>
<gene>
    <name evidence="4" type="ORF">IAC59_09535</name>
</gene>
<name>A0A9D1S4Z8_9FIRM</name>
<dbReference type="AlphaFoldDB" id="A0A9D1S4Z8"/>
<sequence>MRWIATAAFALEGIVARELRALGMNDVQASNGGARFEGSLEDGLRANMWLRCSDRVMLEMGRFEACTFEELFEATRAIEWEALLPADAAFPVRAHCARSQLMSPSDCQKIVKKAVAERLKSRYGGDWLSETGAVFQIDCAIHSDCVVLSLDSSGEALNRRGYRTWNGEAPLRETLAAALVSLMPWQPGQAFVDPCCGTGTILCEAAMIACERAPGLERRFAMEQWPCCEASWVAAVRAEAAERFHAHDGDELRITGVDIDPQALDLARRHVRQCGFERRIELINADMRDYHSPYELGALLANPPYGERLGDRRAADAVARALRMVSDAHPEFALGVITPNPAFERVFGRRADRRRRLYNGRIECEFMTFDRASYRARRAGRGR</sequence>
<dbReference type="Proteomes" id="UP000824123">
    <property type="component" value="Unassembled WGS sequence"/>
</dbReference>
<proteinExistence type="predicted"/>
<dbReference type="SMART" id="SM00981">
    <property type="entry name" value="THUMP"/>
    <property type="match status" value="1"/>
</dbReference>
<dbReference type="SUPFAM" id="SSF53335">
    <property type="entry name" value="S-adenosyl-L-methionine-dependent methyltransferases"/>
    <property type="match status" value="1"/>
</dbReference>
<dbReference type="Gene3D" id="3.40.50.150">
    <property type="entry name" value="Vaccinia Virus protein VP39"/>
    <property type="match status" value="1"/>
</dbReference>
<dbReference type="Pfam" id="PF02926">
    <property type="entry name" value="THUMP"/>
    <property type="match status" value="1"/>
</dbReference>
<comment type="caution">
    <text evidence="4">The sequence shown here is derived from an EMBL/GenBank/DDBJ whole genome shotgun (WGS) entry which is preliminary data.</text>
</comment>
<dbReference type="Gene3D" id="3.30.2130.30">
    <property type="match status" value="1"/>
</dbReference>
<protein>
    <submittedName>
        <fullName evidence="4">Class I SAM-dependent RNA methyltransferase</fullName>
    </submittedName>
</protein>
<accession>A0A9D1S4Z8</accession>
<dbReference type="GO" id="GO:0003723">
    <property type="term" value="F:RNA binding"/>
    <property type="evidence" value="ECO:0007669"/>
    <property type="project" value="InterPro"/>
</dbReference>
<reference evidence="4" key="1">
    <citation type="submission" date="2020-10" db="EMBL/GenBank/DDBJ databases">
        <authorList>
            <person name="Gilroy R."/>
        </authorList>
    </citation>
    <scope>NUCLEOTIDE SEQUENCE</scope>
    <source>
        <strain evidence="4">ChiSxjej2B14-8506</strain>
    </source>
</reference>
<dbReference type="GO" id="GO:0070043">
    <property type="term" value="F:rRNA (guanine-N7-)-methyltransferase activity"/>
    <property type="evidence" value="ECO:0007669"/>
    <property type="project" value="TreeGrafter"/>
</dbReference>
<dbReference type="CDD" id="cd11715">
    <property type="entry name" value="THUMP_AdoMetMT"/>
    <property type="match status" value="1"/>
</dbReference>
<dbReference type="InterPro" id="IPR054170">
    <property type="entry name" value="RlmL_1st"/>
</dbReference>
<dbReference type="GO" id="GO:0008990">
    <property type="term" value="F:rRNA (guanine-N2-)-methyltransferase activity"/>
    <property type="evidence" value="ECO:0007669"/>
    <property type="project" value="TreeGrafter"/>
</dbReference>
<dbReference type="EMBL" id="DVNK01000057">
    <property type="protein sequence ID" value="HIU47479.1"/>
    <property type="molecule type" value="Genomic_DNA"/>
</dbReference>
<dbReference type="InterPro" id="IPR029063">
    <property type="entry name" value="SAM-dependent_MTases_sf"/>
</dbReference>
<dbReference type="InterPro" id="IPR004114">
    <property type="entry name" value="THUMP_dom"/>
</dbReference>
<dbReference type="PANTHER" id="PTHR47313:SF1">
    <property type="entry name" value="RIBOSOMAL RNA LARGE SUBUNIT METHYLTRANSFERASE K_L"/>
    <property type="match status" value="1"/>
</dbReference>
<evidence type="ECO:0000256" key="1">
    <source>
        <dbReference type="ARBA" id="ARBA00022603"/>
    </source>
</evidence>
<reference evidence="4" key="2">
    <citation type="journal article" date="2021" name="PeerJ">
        <title>Extensive microbial diversity within the chicken gut microbiome revealed by metagenomics and culture.</title>
        <authorList>
            <person name="Gilroy R."/>
            <person name="Ravi A."/>
            <person name="Getino M."/>
            <person name="Pursley I."/>
            <person name="Horton D.L."/>
            <person name="Alikhan N.F."/>
            <person name="Baker D."/>
            <person name="Gharbi K."/>
            <person name="Hall N."/>
            <person name="Watson M."/>
            <person name="Adriaenssens E.M."/>
            <person name="Foster-Nyarko E."/>
            <person name="Jarju S."/>
            <person name="Secka A."/>
            <person name="Antonio M."/>
            <person name="Oren A."/>
            <person name="Chaudhuri R.R."/>
            <person name="La Ragione R."/>
            <person name="Hildebrand F."/>
            <person name="Pallen M.J."/>
        </authorList>
    </citation>
    <scope>NUCLEOTIDE SEQUENCE</scope>
    <source>
        <strain evidence="4">ChiSxjej2B14-8506</strain>
    </source>
</reference>
<evidence type="ECO:0000259" key="3">
    <source>
        <dbReference type="SMART" id="SM00981"/>
    </source>
</evidence>
<dbReference type="InterPro" id="IPR000241">
    <property type="entry name" value="RlmKL-like_Mtase"/>
</dbReference>
<organism evidence="4 5">
    <name type="scientific">Candidatus Fimadaptatus faecigallinarum</name>
    <dbReference type="NCBI Taxonomy" id="2840814"/>
    <lineage>
        <taxon>Bacteria</taxon>
        <taxon>Bacillati</taxon>
        <taxon>Bacillota</taxon>
        <taxon>Clostridia</taxon>
        <taxon>Eubacteriales</taxon>
        <taxon>Candidatus Fimadaptatus</taxon>
    </lineage>
</organism>
<evidence type="ECO:0000256" key="2">
    <source>
        <dbReference type="ARBA" id="ARBA00022679"/>
    </source>
</evidence>
<dbReference type="Pfam" id="PF01170">
    <property type="entry name" value="UPF0020"/>
    <property type="match status" value="1"/>
</dbReference>
<keyword evidence="2" id="KW-0808">Transferase</keyword>